<dbReference type="InterPro" id="IPR013087">
    <property type="entry name" value="Znf_C2H2_type"/>
</dbReference>
<dbReference type="PANTHER" id="PTHR23225:SF2">
    <property type="entry name" value="AT09679P-RELATED"/>
    <property type="match status" value="1"/>
</dbReference>
<evidence type="ECO:0000313" key="4">
    <source>
        <dbReference type="Proteomes" id="UP001274830"/>
    </source>
</evidence>
<feature type="compositionally biased region" description="Low complexity" evidence="1">
    <location>
        <begin position="248"/>
        <end position="258"/>
    </location>
</feature>
<name>A0AAE0WPB5_9PEZI</name>
<gene>
    <name evidence="3" type="ORF">LTR78_004520</name>
</gene>
<evidence type="ECO:0000313" key="3">
    <source>
        <dbReference type="EMBL" id="KAK3675437.1"/>
    </source>
</evidence>
<feature type="compositionally biased region" description="Basic residues" evidence="1">
    <location>
        <begin position="338"/>
        <end position="349"/>
    </location>
</feature>
<feature type="region of interest" description="Disordered" evidence="1">
    <location>
        <begin position="211"/>
        <end position="264"/>
    </location>
</feature>
<dbReference type="GO" id="GO:0003700">
    <property type="term" value="F:DNA-binding transcription factor activity"/>
    <property type="evidence" value="ECO:0007669"/>
    <property type="project" value="InterPro"/>
</dbReference>
<dbReference type="Proteomes" id="UP001274830">
    <property type="component" value="Unassembled WGS sequence"/>
</dbReference>
<comment type="caution">
    <text evidence="3">The sequence shown here is derived from an EMBL/GenBank/DDBJ whole genome shotgun (WGS) entry which is preliminary data.</text>
</comment>
<protein>
    <recommendedName>
        <fullName evidence="2">C2H2-type domain-containing protein</fullName>
    </recommendedName>
</protein>
<proteinExistence type="predicted"/>
<reference evidence="3" key="1">
    <citation type="submission" date="2023-07" db="EMBL/GenBank/DDBJ databases">
        <title>Black Yeasts Isolated from many extreme environments.</title>
        <authorList>
            <person name="Coleine C."/>
            <person name="Stajich J.E."/>
            <person name="Selbmann L."/>
        </authorList>
    </citation>
    <scope>NUCLEOTIDE SEQUENCE</scope>
    <source>
        <strain evidence="3">CCFEE 5485</strain>
    </source>
</reference>
<feature type="region of interest" description="Disordered" evidence="1">
    <location>
        <begin position="329"/>
        <end position="360"/>
    </location>
</feature>
<organism evidence="3 4">
    <name type="scientific">Recurvomyces mirabilis</name>
    <dbReference type="NCBI Taxonomy" id="574656"/>
    <lineage>
        <taxon>Eukaryota</taxon>
        <taxon>Fungi</taxon>
        <taxon>Dikarya</taxon>
        <taxon>Ascomycota</taxon>
        <taxon>Pezizomycotina</taxon>
        <taxon>Dothideomycetes</taxon>
        <taxon>Dothideomycetidae</taxon>
        <taxon>Mycosphaerellales</taxon>
        <taxon>Teratosphaeriaceae</taxon>
        <taxon>Recurvomyces</taxon>
    </lineage>
</organism>
<feature type="compositionally biased region" description="Low complexity" evidence="1">
    <location>
        <begin position="84"/>
        <end position="99"/>
    </location>
</feature>
<keyword evidence="4" id="KW-1185">Reference proteome</keyword>
<feature type="domain" description="C2H2-type" evidence="2">
    <location>
        <begin position="267"/>
        <end position="294"/>
    </location>
</feature>
<evidence type="ECO:0000259" key="2">
    <source>
        <dbReference type="SMART" id="SM00355"/>
    </source>
</evidence>
<dbReference type="AlphaFoldDB" id="A0AAE0WPB5"/>
<feature type="region of interest" description="Disordered" evidence="1">
    <location>
        <begin position="70"/>
        <end position="105"/>
    </location>
</feature>
<dbReference type="SMART" id="SM00355">
    <property type="entry name" value="ZnF_C2H2"/>
    <property type="match status" value="3"/>
</dbReference>
<feature type="domain" description="C2H2-type" evidence="2">
    <location>
        <begin position="381"/>
        <end position="403"/>
    </location>
</feature>
<dbReference type="Gene3D" id="3.30.160.60">
    <property type="entry name" value="Classic Zinc Finger"/>
    <property type="match status" value="1"/>
</dbReference>
<feature type="compositionally biased region" description="Basic residues" evidence="1">
    <location>
        <begin position="236"/>
        <end position="247"/>
    </location>
</feature>
<sequence>MCSEDRPDEFYIPRGEQSYEMMQTYSPLWQPMERFQQKHEGPIYHPGPVQEHIMQPYPDVMPRRMSMYIGSESSMDSPHQRYASPSNSGHSVSHASSTLSEHDWSPHPSPFIRNASYPPELSVDKYFHGYGFYGSIEHMSGYPGGHCVAMHDVQRCADAQAETILSEEETTTYGSYAQEGYQPMQLATPVSVATPCSQICQAEADYKPVQEPAPVYRRRRTNSSRSSTSPVLSVKVTKRPHAARRRSSNSNGRTNNSNEDNTGARPFPCPFATYECSSTFASKNEWKRHVTTQHLRLGFWRCDQCPNGERKPNDFNRKDLFIQHVRRMHPVSADAKKATTKSRSPRRGSRGSNKSDATEEELLAEVERRCYRQTRTAPEQSGCMFCDKKFKTWEERMEHVGRHMDSATQDNGAVTDPADWQTDKVTEDWLVKEKLVRQSQGRLVLV</sequence>
<accession>A0AAE0WPB5</accession>
<dbReference type="EMBL" id="JAUTXT010000014">
    <property type="protein sequence ID" value="KAK3675437.1"/>
    <property type="molecule type" value="Genomic_DNA"/>
</dbReference>
<dbReference type="InterPro" id="IPR039970">
    <property type="entry name" value="TF_Grauzone"/>
</dbReference>
<feature type="domain" description="C2H2-type" evidence="2">
    <location>
        <begin position="300"/>
        <end position="329"/>
    </location>
</feature>
<dbReference type="PANTHER" id="PTHR23225">
    <property type="entry name" value="ZINC FINGER PROTEIN"/>
    <property type="match status" value="1"/>
</dbReference>
<evidence type="ECO:0000256" key="1">
    <source>
        <dbReference type="SAM" id="MobiDB-lite"/>
    </source>
</evidence>